<comment type="caution">
    <text evidence="9">The sequence shown here is derived from an EMBL/GenBank/DDBJ whole genome shotgun (WGS) entry which is preliminary data.</text>
</comment>
<evidence type="ECO:0000256" key="2">
    <source>
        <dbReference type="ARBA" id="ARBA00007543"/>
    </source>
</evidence>
<feature type="transmembrane region" description="Helical" evidence="8">
    <location>
        <begin position="117"/>
        <end position="142"/>
    </location>
</feature>
<proteinExistence type="inferred from homology"/>
<evidence type="ECO:0000256" key="6">
    <source>
        <dbReference type="ARBA" id="ARBA00023136"/>
    </source>
</evidence>
<keyword evidence="4 8" id="KW-0812">Transmembrane</keyword>
<reference evidence="9 10" key="1">
    <citation type="submission" date="2018-07" db="EMBL/GenBank/DDBJ databases">
        <title>High-quality-draft genome sequence of Gaiella occulta.</title>
        <authorList>
            <person name="Severino R."/>
            <person name="Froufe H.J.C."/>
            <person name="Rainey F.A."/>
            <person name="Barroso C."/>
            <person name="Albuquerque L."/>
            <person name="Lobo-Da-Cunha A."/>
            <person name="Da Costa M.S."/>
            <person name="Egas C."/>
        </authorList>
    </citation>
    <scope>NUCLEOTIDE SEQUENCE [LARGE SCALE GENOMIC DNA]</scope>
    <source>
        <strain evidence="9 10">F2-233</strain>
    </source>
</reference>
<dbReference type="EMBL" id="QQZY01000007">
    <property type="protein sequence ID" value="RDI73641.1"/>
    <property type="molecule type" value="Genomic_DNA"/>
</dbReference>
<dbReference type="GO" id="GO:0019646">
    <property type="term" value="P:aerobic electron transport chain"/>
    <property type="evidence" value="ECO:0007669"/>
    <property type="project" value="TreeGrafter"/>
</dbReference>
<evidence type="ECO:0000313" key="10">
    <source>
        <dbReference type="Proteomes" id="UP000254134"/>
    </source>
</evidence>
<keyword evidence="3" id="KW-1003">Cell membrane</keyword>
<evidence type="ECO:0000256" key="8">
    <source>
        <dbReference type="SAM" id="Phobius"/>
    </source>
</evidence>
<evidence type="ECO:0000256" key="7">
    <source>
        <dbReference type="SAM" id="MobiDB-lite"/>
    </source>
</evidence>
<dbReference type="GO" id="GO:0070069">
    <property type="term" value="C:cytochrome complex"/>
    <property type="evidence" value="ECO:0007669"/>
    <property type="project" value="TreeGrafter"/>
</dbReference>
<feature type="region of interest" description="Disordered" evidence="7">
    <location>
        <begin position="336"/>
        <end position="369"/>
    </location>
</feature>
<reference evidence="10" key="2">
    <citation type="journal article" date="2019" name="MicrobiologyOpen">
        <title>High-quality draft genome sequence of Gaiella occulta isolated from a 150 meter deep mineral water borehole and comparison with the genome sequences of other deep-branching lineages of the phylum Actinobacteria.</title>
        <authorList>
            <person name="Severino R."/>
            <person name="Froufe H.J.C."/>
            <person name="Barroso C."/>
            <person name="Albuquerque L."/>
            <person name="Lobo-da-Cunha A."/>
            <person name="da Costa M.S."/>
            <person name="Egas C."/>
        </authorList>
    </citation>
    <scope>NUCLEOTIDE SEQUENCE [LARGE SCALE GENOMIC DNA]</scope>
    <source>
        <strain evidence="10">F2-233</strain>
    </source>
</reference>
<dbReference type="AlphaFoldDB" id="A0A7M2YU21"/>
<feature type="compositionally biased region" description="Basic and acidic residues" evidence="7">
    <location>
        <begin position="340"/>
        <end position="352"/>
    </location>
</feature>
<feature type="transmembrane region" description="Helical" evidence="8">
    <location>
        <begin position="260"/>
        <end position="281"/>
    </location>
</feature>
<dbReference type="GO" id="GO:0009055">
    <property type="term" value="F:electron transfer activity"/>
    <property type="evidence" value="ECO:0007669"/>
    <property type="project" value="TreeGrafter"/>
</dbReference>
<dbReference type="Proteomes" id="UP000254134">
    <property type="component" value="Unassembled WGS sequence"/>
</dbReference>
<evidence type="ECO:0000256" key="1">
    <source>
        <dbReference type="ARBA" id="ARBA00004651"/>
    </source>
</evidence>
<feature type="transmembrane region" description="Helical" evidence="8">
    <location>
        <begin position="80"/>
        <end position="105"/>
    </location>
</feature>
<dbReference type="PANTHER" id="PTHR43141">
    <property type="entry name" value="CYTOCHROME BD2 SUBUNIT II"/>
    <property type="match status" value="1"/>
</dbReference>
<dbReference type="RefSeq" id="WP_220150613.1">
    <property type="nucleotide sequence ID" value="NZ_QQZY01000007.1"/>
</dbReference>
<sequence length="439" mass="44547">MILADAVLALLLVGLSAYVVLGGADFGGGIWDLFAGRGAAGERRRALAERSIGPVWEANHVWLIFVLVLLWTGFPAAFGAIMSTLAVPLFLAALGIVLRGSAFAFRHEVAAGRPRLALGAVFATASVLTPFFLGAAIGGIASGRVPAGNAAGDSLTSWANPTSLLIGLLGVAAGAYLAAVYLAADASRAGEADLVESFRRRALASGVAAGALALGGLLVVRRDSPALWEDLSGAGLPLVALSAVAGCATLGLVARRRFRLARAAAALAVAAIVWGWAVAQYPDVLPGALTISEASAGRPTLVAVLVAAALGAPVLAASLGLLFRLVLSGHLDEPLGQAEHPGRAETRAERAPRAAPVSGTASRRGEDASRRPRLFPAGLASFLLGAALMVFVDHPAALAAGVLLVLAFVPIGLWAIATPARLAGDPQDDLPVPRARPHG</sequence>
<feature type="transmembrane region" description="Helical" evidence="8">
    <location>
        <begin position="301"/>
        <end position="327"/>
    </location>
</feature>
<dbReference type="GO" id="GO:0005886">
    <property type="term" value="C:plasma membrane"/>
    <property type="evidence" value="ECO:0007669"/>
    <property type="project" value="UniProtKB-SubCell"/>
</dbReference>
<feature type="transmembrane region" description="Helical" evidence="8">
    <location>
        <begin position="6"/>
        <end position="34"/>
    </location>
</feature>
<dbReference type="Pfam" id="PF02322">
    <property type="entry name" value="Cyt_bd_oxida_II"/>
    <property type="match status" value="1"/>
</dbReference>
<keyword evidence="10" id="KW-1185">Reference proteome</keyword>
<keyword evidence="5 8" id="KW-1133">Transmembrane helix</keyword>
<protein>
    <submittedName>
        <fullName evidence="9">Cytochrome bd-type quinol oxidase subunit 2</fullName>
    </submittedName>
</protein>
<gene>
    <name evidence="9" type="ORF">Gocc_2554</name>
</gene>
<dbReference type="GO" id="GO:0016682">
    <property type="term" value="F:oxidoreductase activity, acting on diphenols and related substances as donors, oxygen as acceptor"/>
    <property type="evidence" value="ECO:0007669"/>
    <property type="project" value="TreeGrafter"/>
</dbReference>
<comment type="similarity">
    <text evidence="2">Belongs to the cytochrome ubiquinol oxidase subunit 2 family.</text>
</comment>
<feature type="transmembrane region" description="Helical" evidence="8">
    <location>
        <begin position="398"/>
        <end position="417"/>
    </location>
</feature>
<evidence type="ECO:0000256" key="3">
    <source>
        <dbReference type="ARBA" id="ARBA00022475"/>
    </source>
</evidence>
<keyword evidence="6 8" id="KW-0472">Membrane</keyword>
<evidence type="ECO:0000256" key="5">
    <source>
        <dbReference type="ARBA" id="ARBA00022989"/>
    </source>
</evidence>
<feature type="transmembrane region" description="Helical" evidence="8">
    <location>
        <begin position="374"/>
        <end position="392"/>
    </location>
</feature>
<evidence type="ECO:0000313" key="9">
    <source>
        <dbReference type="EMBL" id="RDI73641.1"/>
    </source>
</evidence>
<dbReference type="PANTHER" id="PTHR43141:SF4">
    <property type="entry name" value="CYTOCHROME BD2 SUBUNIT II"/>
    <property type="match status" value="1"/>
</dbReference>
<organism evidence="9 10">
    <name type="scientific">Gaiella occulta</name>
    <dbReference type="NCBI Taxonomy" id="1002870"/>
    <lineage>
        <taxon>Bacteria</taxon>
        <taxon>Bacillati</taxon>
        <taxon>Actinomycetota</taxon>
        <taxon>Thermoleophilia</taxon>
        <taxon>Gaiellales</taxon>
        <taxon>Gaiellaceae</taxon>
        <taxon>Gaiella</taxon>
    </lineage>
</organism>
<feature type="transmembrane region" description="Helical" evidence="8">
    <location>
        <begin position="162"/>
        <end position="182"/>
    </location>
</feature>
<feature type="transmembrane region" description="Helical" evidence="8">
    <location>
        <begin position="232"/>
        <end position="253"/>
    </location>
</feature>
<feature type="transmembrane region" description="Helical" evidence="8">
    <location>
        <begin position="202"/>
        <end position="220"/>
    </location>
</feature>
<dbReference type="InterPro" id="IPR003317">
    <property type="entry name" value="Cyt-d_oxidase_su2"/>
</dbReference>
<accession>A0A7M2YU21</accession>
<name>A0A7M2YU21_9ACTN</name>
<evidence type="ECO:0000256" key="4">
    <source>
        <dbReference type="ARBA" id="ARBA00022692"/>
    </source>
</evidence>
<comment type="subcellular location">
    <subcellularLocation>
        <location evidence="1">Cell membrane</location>
        <topology evidence="1">Multi-pass membrane protein</topology>
    </subcellularLocation>
</comment>